<gene>
    <name evidence="1" type="ORF">HK097_011294</name>
</gene>
<dbReference type="EMBL" id="JADGJD010000915">
    <property type="protein sequence ID" value="KAJ3047689.1"/>
    <property type="molecule type" value="Genomic_DNA"/>
</dbReference>
<protein>
    <submittedName>
        <fullName evidence="1">Uncharacterized protein</fullName>
    </submittedName>
</protein>
<organism evidence="1 2">
    <name type="scientific">Rhizophlyctis rosea</name>
    <dbReference type="NCBI Taxonomy" id="64517"/>
    <lineage>
        <taxon>Eukaryota</taxon>
        <taxon>Fungi</taxon>
        <taxon>Fungi incertae sedis</taxon>
        <taxon>Chytridiomycota</taxon>
        <taxon>Chytridiomycota incertae sedis</taxon>
        <taxon>Chytridiomycetes</taxon>
        <taxon>Rhizophlyctidales</taxon>
        <taxon>Rhizophlyctidaceae</taxon>
        <taxon>Rhizophlyctis</taxon>
    </lineage>
</organism>
<comment type="caution">
    <text evidence="1">The sequence shown here is derived from an EMBL/GenBank/DDBJ whole genome shotgun (WGS) entry which is preliminary data.</text>
</comment>
<sequence length="573" mass="64418">MVIQVILKILHETKDAAYRLSRWMIQKLPLEAAPAGCSEEILKFTQKHYETLVPEKFPDDDTAFGVHAFANDLKGVKLLIEVNHQLSTTSFIPAVNSYFHQKYHFNNFQTLLTSTQTALQKKQTPLSTYLLHHSQILPNLLYQTLSTFTKTPPCHCLLTNLLTFAHHQKTDLSGALRLSAISFCIKHTHNEALAVLLSNPSVVALLEEENRKDLFLEAVEANSLATMKVLHDCEVMPELDWEFWGEAWEVVTSVSDSCLLDLMEQHLELMVRDLGTRRMAYEDVDPVVEALVSCETTWDTVPKMLDGVLRVVEEKPGEMFPPCLVDFVLEMENRDQMWGLLQVLLERGVAVERDEVVRVVEAVLEREDGGGVYLVACALRNAVCFDRAGVDLEELEGVMQGTDLEPYFTIFRWFFDFGAGFIETCPGGGTKCSLTTDNVKYATSSILYDVARWVATGAVGIGRPCAGDTIWERMSMLLNHLEDIINFILVLTGHKPHIGTLRGPYNKVRADAIKILKGRGGPDAKEDMTLIGKMAFPCGGLGTRAMDDDWKYEIEHVRPLWREVCGELIVVGK</sequence>
<dbReference type="Proteomes" id="UP001212841">
    <property type="component" value="Unassembled WGS sequence"/>
</dbReference>
<reference evidence="1" key="1">
    <citation type="submission" date="2020-05" db="EMBL/GenBank/DDBJ databases">
        <title>Phylogenomic resolution of chytrid fungi.</title>
        <authorList>
            <person name="Stajich J.E."/>
            <person name="Amses K."/>
            <person name="Simmons R."/>
            <person name="Seto K."/>
            <person name="Myers J."/>
            <person name="Bonds A."/>
            <person name="Quandt C.A."/>
            <person name="Barry K."/>
            <person name="Liu P."/>
            <person name="Grigoriev I."/>
            <person name="Longcore J.E."/>
            <person name="James T.Y."/>
        </authorList>
    </citation>
    <scope>NUCLEOTIDE SEQUENCE</scope>
    <source>
        <strain evidence="1">JEL0318</strain>
    </source>
</reference>
<accession>A0AAD5S6L9</accession>
<dbReference type="AlphaFoldDB" id="A0AAD5S6L9"/>
<evidence type="ECO:0000313" key="1">
    <source>
        <dbReference type="EMBL" id="KAJ3047689.1"/>
    </source>
</evidence>
<name>A0AAD5S6L9_9FUNG</name>
<proteinExistence type="predicted"/>
<evidence type="ECO:0000313" key="2">
    <source>
        <dbReference type="Proteomes" id="UP001212841"/>
    </source>
</evidence>
<keyword evidence="2" id="KW-1185">Reference proteome</keyword>